<protein>
    <submittedName>
        <fullName evidence="1">Uncharacterized protein</fullName>
    </submittedName>
</protein>
<keyword evidence="2" id="KW-1185">Reference proteome</keyword>
<evidence type="ECO:0000313" key="1">
    <source>
        <dbReference type="EMBL" id="TCL61899.1"/>
    </source>
</evidence>
<evidence type="ECO:0000313" key="2">
    <source>
        <dbReference type="Proteomes" id="UP000295008"/>
    </source>
</evidence>
<dbReference type="EMBL" id="SLUN01000030">
    <property type="protein sequence ID" value="TCL61899.1"/>
    <property type="molecule type" value="Genomic_DNA"/>
</dbReference>
<sequence length="64" mass="7299">MGDEAMVHWLRIAWNDGEMYILQWKRSLVNRTNSENPGIGVRKDGRAAAGTSQTGYEYDVKNIK</sequence>
<reference evidence="1 2" key="1">
    <citation type="submission" date="2019-03" db="EMBL/GenBank/DDBJ databases">
        <title>Genomic Encyclopedia of Type Strains, Phase IV (KMG-IV): sequencing the most valuable type-strain genomes for metagenomic binning, comparative biology and taxonomic classification.</title>
        <authorList>
            <person name="Goeker M."/>
        </authorList>
    </citation>
    <scope>NUCLEOTIDE SEQUENCE [LARGE SCALE GENOMIC DNA]</scope>
    <source>
        <strain evidence="1 2">LX-B</strain>
    </source>
</reference>
<accession>A0A4R1R8M0</accession>
<name>A0A4R1R8M0_HYDET</name>
<comment type="caution">
    <text evidence="1">The sequence shown here is derived from an EMBL/GenBank/DDBJ whole genome shotgun (WGS) entry which is preliminary data.</text>
</comment>
<gene>
    <name evidence="1" type="ORF">EDC14_10301</name>
</gene>
<proteinExistence type="predicted"/>
<organism evidence="1 2">
    <name type="scientific">Hydrogenispora ethanolica</name>
    <dbReference type="NCBI Taxonomy" id="1082276"/>
    <lineage>
        <taxon>Bacteria</taxon>
        <taxon>Bacillati</taxon>
        <taxon>Bacillota</taxon>
        <taxon>Hydrogenispora</taxon>
    </lineage>
</organism>
<dbReference type="RefSeq" id="WP_132016027.1">
    <property type="nucleotide sequence ID" value="NZ_SLUN01000030.1"/>
</dbReference>
<dbReference type="AlphaFoldDB" id="A0A4R1R8M0"/>
<dbReference type="Proteomes" id="UP000295008">
    <property type="component" value="Unassembled WGS sequence"/>
</dbReference>